<reference evidence="1 2" key="1">
    <citation type="submission" date="2018-08" db="EMBL/GenBank/DDBJ databases">
        <title>A genome reference for cultivated species of the human gut microbiota.</title>
        <authorList>
            <person name="Zou Y."/>
            <person name="Xue W."/>
            <person name="Luo G."/>
        </authorList>
    </citation>
    <scope>NUCLEOTIDE SEQUENCE [LARGE SCALE GENOMIC DNA]</scope>
    <source>
        <strain evidence="1 2">AF14-49</strain>
    </source>
</reference>
<dbReference type="AlphaFoldDB" id="A0A412WTE7"/>
<sequence>MKWRNILFSSLSIVFLTCSCSEKVVYQKNETVELNEVGKNFMNYLMHNSNWQEEWLELSKLGTVEPNLAYYSFGGGYGPHYVLPVTCDNILKAIVIYPFDLERRQLKMPTIIDGSNINDDYAGQSVLRSPVRGDWQKAGIHVEEDLFPIESRTTELLSSRSNVRQYTTFYWITCSNSYDEYGVQCNSINKDGFLSMCKELIREMLLPVDVFVDDEKIALIGRPSFSQNPDIVVEYFVALKERLQMRYCYISYFFWWDPNSVMNADPDDYSWDTSKIDNSSEGDGGQDVDYPVGTQIVDSLALAENPYIDCIYKKLSTKSSTFRYYLGRFMGENSIAHLKFKLSDNLSSTVNGRFKCKMEDYWFSIELNEVRLMNLTPLMVAKTIMHEVIHADIFAKLMSLKSSLKSNLSVDEMKELSEALNDQNFPTLNYYYEKYVFDVTAQHQYMAEYFVDVIAAVLQEIDPTVSKETRTAIAWIGLTETKTVIDGKVIDVETEAWKALPTAEKKKLVEAYREYLETAKNECED</sequence>
<comment type="caution">
    <text evidence="1">The sequence shown here is derived from an EMBL/GenBank/DDBJ whole genome shotgun (WGS) entry which is preliminary data.</text>
</comment>
<evidence type="ECO:0000313" key="2">
    <source>
        <dbReference type="Proteomes" id="UP000283589"/>
    </source>
</evidence>
<gene>
    <name evidence="1" type="ORF">DWW18_20370</name>
</gene>
<protein>
    <submittedName>
        <fullName evidence="1">Uncharacterized protein</fullName>
    </submittedName>
</protein>
<dbReference type="Proteomes" id="UP000283589">
    <property type="component" value="Unassembled WGS sequence"/>
</dbReference>
<evidence type="ECO:0000313" key="1">
    <source>
        <dbReference type="EMBL" id="RGV30491.1"/>
    </source>
</evidence>
<accession>A0A412WTE7</accession>
<proteinExistence type="predicted"/>
<name>A0A412WTE7_9BACT</name>
<organism evidence="1 2">
    <name type="scientific">Butyricimonas virosa</name>
    <dbReference type="NCBI Taxonomy" id="544645"/>
    <lineage>
        <taxon>Bacteria</taxon>
        <taxon>Pseudomonadati</taxon>
        <taxon>Bacteroidota</taxon>
        <taxon>Bacteroidia</taxon>
        <taxon>Bacteroidales</taxon>
        <taxon>Odoribacteraceae</taxon>
        <taxon>Butyricimonas</taxon>
    </lineage>
</organism>
<dbReference type="RefSeq" id="WP_118261630.1">
    <property type="nucleotide sequence ID" value="NZ_CALBWO010000021.1"/>
</dbReference>
<dbReference type="PROSITE" id="PS51257">
    <property type="entry name" value="PROKAR_LIPOPROTEIN"/>
    <property type="match status" value="1"/>
</dbReference>
<dbReference type="EMBL" id="QRZA01000055">
    <property type="protein sequence ID" value="RGV30491.1"/>
    <property type="molecule type" value="Genomic_DNA"/>
</dbReference>